<feature type="chain" id="PRO_5045256140" evidence="1">
    <location>
        <begin position="25"/>
        <end position="71"/>
    </location>
</feature>
<accession>A0ABV0PMP0</accession>
<dbReference type="EMBL" id="JAHRIO010080617">
    <property type="protein sequence ID" value="MEQ2184711.1"/>
    <property type="molecule type" value="Genomic_DNA"/>
</dbReference>
<dbReference type="Proteomes" id="UP001476798">
    <property type="component" value="Unassembled WGS sequence"/>
</dbReference>
<keyword evidence="1" id="KW-0732">Signal</keyword>
<organism evidence="2 3">
    <name type="scientific">Goodea atripinnis</name>
    <dbReference type="NCBI Taxonomy" id="208336"/>
    <lineage>
        <taxon>Eukaryota</taxon>
        <taxon>Metazoa</taxon>
        <taxon>Chordata</taxon>
        <taxon>Craniata</taxon>
        <taxon>Vertebrata</taxon>
        <taxon>Euteleostomi</taxon>
        <taxon>Actinopterygii</taxon>
        <taxon>Neopterygii</taxon>
        <taxon>Teleostei</taxon>
        <taxon>Neoteleostei</taxon>
        <taxon>Acanthomorphata</taxon>
        <taxon>Ovalentaria</taxon>
        <taxon>Atherinomorphae</taxon>
        <taxon>Cyprinodontiformes</taxon>
        <taxon>Goodeidae</taxon>
        <taxon>Goodea</taxon>
    </lineage>
</organism>
<sequence length="71" mass="8295">MRKTTSTPSITLIICTTCIQQICTTEVCQEGTLMPTTDLQWIRMMKREYGLDEGYPWEPASLWRLYAWTSD</sequence>
<evidence type="ECO:0000313" key="3">
    <source>
        <dbReference type="Proteomes" id="UP001476798"/>
    </source>
</evidence>
<evidence type="ECO:0000256" key="1">
    <source>
        <dbReference type="SAM" id="SignalP"/>
    </source>
</evidence>
<name>A0ABV0PMP0_9TELE</name>
<gene>
    <name evidence="2" type="ORF">GOODEAATRI_010895</name>
</gene>
<reference evidence="2 3" key="1">
    <citation type="submission" date="2021-06" db="EMBL/GenBank/DDBJ databases">
        <authorList>
            <person name="Palmer J.M."/>
        </authorList>
    </citation>
    <scope>NUCLEOTIDE SEQUENCE [LARGE SCALE GENOMIC DNA]</scope>
    <source>
        <strain evidence="2 3">GA_2019</strain>
        <tissue evidence="2">Muscle</tissue>
    </source>
</reference>
<feature type="signal peptide" evidence="1">
    <location>
        <begin position="1"/>
        <end position="24"/>
    </location>
</feature>
<proteinExistence type="predicted"/>
<protein>
    <submittedName>
        <fullName evidence="2">Uncharacterized protein</fullName>
    </submittedName>
</protein>
<keyword evidence="3" id="KW-1185">Reference proteome</keyword>
<comment type="caution">
    <text evidence="2">The sequence shown here is derived from an EMBL/GenBank/DDBJ whole genome shotgun (WGS) entry which is preliminary data.</text>
</comment>
<evidence type="ECO:0000313" key="2">
    <source>
        <dbReference type="EMBL" id="MEQ2184711.1"/>
    </source>
</evidence>